<dbReference type="CDD" id="cd01335">
    <property type="entry name" value="Radical_SAM"/>
    <property type="match status" value="1"/>
</dbReference>
<dbReference type="SMART" id="SM00729">
    <property type="entry name" value="Elp3"/>
    <property type="match status" value="1"/>
</dbReference>
<keyword evidence="11 15" id="KW-0411">Iron-sulfur</keyword>
<dbReference type="PIRSF" id="PIRSF000167">
    <property type="entry name" value="HemN"/>
    <property type="match status" value="1"/>
</dbReference>
<evidence type="ECO:0000256" key="13">
    <source>
        <dbReference type="ARBA" id="ARBA00024295"/>
    </source>
</evidence>
<dbReference type="GO" id="GO:0051539">
    <property type="term" value="F:4 iron, 4 sulfur cluster binding"/>
    <property type="evidence" value="ECO:0007669"/>
    <property type="project" value="UniProtKB-KW"/>
</dbReference>
<dbReference type="GO" id="GO:0046872">
    <property type="term" value="F:metal ion binding"/>
    <property type="evidence" value="ECO:0007669"/>
    <property type="project" value="UniProtKB-KW"/>
</dbReference>
<dbReference type="SFLD" id="SFLDG01065">
    <property type="entry name" value="anaerobic_coproporphyrinogen-I"/>
    <property type="match status" value="1"/>
</dbReference>
<evidence type="ECO:0000256" key="17">
    <source>
        <dbReference type="PIRSR" id="PIRSR000167-2"/>
    </source>
</evidence>
<keyword evidence="5 15" id="KW-0004">4Fe-4S</keyword>
<organism evidence="19 20">
    <name type="scientific">Sphingomonas cremea</name>
    <dbReference type="NCBI Taxonomy" id="2904799"/>
    <lineage>
        <taxon>Bacteria</taxon>
        <taxon>Pseudomonadati</taxon>
        <taxon>Pseudomonadota</taxon>
        <taxon>Alphaproteobacteria</taxon>
        <taxon>Sphingomonadales</taxon>
        <taxon>Sphingomonadaceae</taxon>
        <taxon>Sphingomonas</taxon>
    </lineage>
</organism>
<keyword evidence="8 15" id="KW-0479">Metal-binding</keyword>
<keyword evidence="9 15" id="KW-0560">Oxidoreductase</keyword>
<evidence type="ECO:0000256" key="11">
    <source>
        <dbReference type="ARBA" id="ARBA00023014"/>
    </source>
</evidence>
<feature type="binding site" evidence="16">
    <location>
        <position position="141"/>
    </location>
    <ligand>
        <name>S-adenosyl-L-methionine</name>
        <dbReference type="ChEBI" id="CHEBI:59789"/>
        <label>1</label>
    </ligand>
</feature>
<evidence type="ECO:0000313" key="20">
    <source>
        <dbReference type="Proteomes" id="UP001139410"/>
    </source>
</evidence>
<dbReference type="GO" id="GO:0005737">
    <property type="term" value="C:cytoplasm"/>
    <property type="evidence" value="ECO:0007669"/>
    <property type="project" value="UniProtKB-SubCell"/>
</dbReference>
<feature type="binding site" evidence="16">
    <location>
        <position position="168"/>
    </location>
    <ligand>
        <name>S-adenosyl-L-methionine</name>
        <dbReference type="ChEBI" id="CHEBI:59789"/>
        <label>2</label>
    </ligand>
</feature>
<dbReference type="GO" id="GO:0006782">
    <property type="term" value="P:protoporphyrinogen IX biosynthetic process"/>
    <property type="evidence" value="ECO:0007669"/>
    <property type="project" value="TreeGrafter"/>
</dbReference>
<comment type="subunit">
    <text evidence="4">Monomer.</text>
</comment>
<comment type="similarity">
    <text evidence="3 15">Belongs to the anaerobic coproporphyrinogen-III oxidase family.</text>
</comment>
<feature type="binding site" evidence="16">
    <location>
        <position position="239"/>
    </location>
    <ligand>
        <name>S-adenosyl-L-methionine</name>
        <dbReference type="ChEBI" id="CHEBI:59789"/>
        <label>2</label>
    </ligand>
</feature>
<keyword evidence="7 15" id="KW-0949">S-adenosyl-L-methionine</keyword>
<dbReference type="PROSITE" id="PS51918">
    <property type="entry name" value="RADICAL_SAM"/>
    <property type="match status" value="1"/>
</dbReference>
<dbReference type="EC" id="1.3.98.3" evidence="15"/>
<comment type="pathway">
    <text evidence="2 15">Porphyrin-containing compound metabolism; protoporphyrin-IX biosynthesis; protoporphyrinogen-IX from coproporphyrinogen-III (AdoMet route): step 1/1.</text>
</comment>
<evidence type="ECO:0000256" key="2">
    <source>
        <dbReference type="ARBA" id="ARBA00004785"/>
    </source>
</evidence>
<proteinExistence type="inferred from homology"/>
<dbReference type="EMBL" id="JAKFGM010000002">
    <property type="protein sequence ID" value="MCF2514714.1"/>
    <property type="molecule type" value="Genomic_DNA"/>
</dbReference>
<evidence type="ECO:0000256" key="10">
    <source>
        <dbReference type="ARBA" id="ARBA00023004"/>
    </source>
</evidence>
<feature type="binding site" evidence="16">
    <location>
        <position position="325"/>
    </location>
    <ligand>
        <name>S-adenosyl-L-methionine</name>
        <dbReference type="ChEBI" id="CHEBI:59789"/>
        <label>1</label>
    </ligand>
</feature>
<keyword evidence="20" id="KW-1185">Reference proteome</keyword>
<dbReference type="Gene3D" id="3.80.30.20">
    <property type="entry name" value="tm_1862 like domain"/>
    <property type="match status" value="1"/>
</dbReference>
<dbReference type="InterPro" id="IPR006638">
    <property type="entry name" value="Elp3/MiaA/NifB-like_rSAM"/>
</dbReference>
<accession>A0A9X1QNS2</accession>
<name>A0A9X1QNS2_9SPHN</name>
<evidence type="ECO:0000256" key="4">
    <source>
        <dbReference type="ARBA" id="ARBA00011245"/>
    </source>
</evidence>
<feature type="binding site" evidence="16">
    <location>
        <begin position="64"/>
        <end position="66"/>
    </location>
    <ligand>
        <name>S-adenosyl-L-methionine</name>
        <dbReference type="ChEBI" id="CHEBI:59789"/>
        <label>2</label>
    </ligand>
</feature>
<dbReference type="NCBIfam" id="TIGR00538">
    <property type="entry name" value="hemN"/>
    <property type="match status" value="1"/>
</dbReference>
<dbReference type="RefSeq" id="WP_235067218.1">
    <property type="nucleotide sequence ID" value="NZ_JAKFGM010000002.1"/>
</dbReference>
<dbReference type="InterPro" id="IPR007197">
    <property type="entry name" value="rSAM"/>
</dbReference>
<dbReference type="Proteomes" id="UP001139410">
    <property type="component" value="Unassembled WGS sequence"/>
</dbReference>
<dbReference type="PANTHER" id="PTHR13932:SF6">
    <property type="entry name" value="OXYGEN-INDEPENDENT COPROPORPHYRINOGEN III OXIDASE"/>
    <property type="match status" value="1"/>
</dbReference>
<feature type="binding site" evidence="16">
    <location>
        <position position="180"/>
    </location>
    <ligand>
        <name>S-adenosyl-L-methionine</name>
        <dbReference type="ChEBI" id="CHEBI:59789"/>
        <label>2</label>
    </ligand>
</feature>
<feature type="binding site" evidence="17">
    <location>
        <position position="62"/>
    </location>
    <ligand>
        <name>[4Fe-4S] cluster</name>
        <dbReference type="ChEBI" id="CHEBI:49883"/>
        <note>4Fe-4S-S-AdoMet</note>
    </ligand>
</feature>
<feature type="binding site" evidence="16">
    <location>
        <position position="205"/>
    </location>
    <ligand>
        <name>S-adenosyl-L-methionine</name>
        <dbReference type="ChEBI" id="CHEBI:59789"/>
        <label>2</label>
    </ligand>
</feature>
<dbReference type="Gene3D" id="1.10.10.920">
    <property type="match status" value="1"/>
</dbReference>
<evidence type="ECO:0000256" key="6">
    <source>
        <dbReference type="ARBA" id="ARBA00022490"/>
    </source>
</evidence>
<dbReference type="InterPro" id="IPR058240">
    <property type="entry name" value="rSAM_sf"/>
</dbReference>
<evidence type="ECO:0000256" key="9">
    <source>
        <dbReference type="ARBA" id="ARBA00023002"/>
    </source>
</evidence>
<feature type="domain" description="Radical SAM core" evidence="18">
    <location>
        <begin position="43"/>
        <end position="279"/>
    </location>
</feature>
<evidence type="ECO:0000259" key="18">
    <source>
        <dbReference type="PROSITE" id="PS51918"/>
    </source>
</evidence>
<dbReference type="SFLD" id="SFLDS00029">
    <property type="entry name" value="Radical_SAM"/>
    <property type="match status" value="1"/>
</dbReference>
<dbReference type="GO" id="GO:0051989">
    <property type="term" value="F:coproporphyrinogen dehydrogenase activity"/>
    <property type="evidence" value="ECO:0007669"/>
    <property type="project" value="UniProtKB-EC"/>
</dbReference>
<dbReference type="GO" id="GO:0004109">
    <property type="term" value="F:coproporphyrinogen oxidase activity"/>
    <property type="evidence" value="ECO:0007669"/>
    <property type="project" value="InterPro"/>
</dbReference>
<feature type="binding site" evidence="16">
    <location>
        <position position="52"/>
    </location>
    <ligand>
        <name>S-adenosyl-L-methionine</name>
        <dbReference type="ChEBI" id="CHEBI:59789"/>
        <label>1</label>
    </ligand>
</feature>
<gene>
    <name evidence="19" type="primary">hemN</name>
    <name evidence="19" type="ORF">LVY65_06510</name>
</gene>
<comment type="caution">
    <text evidence="19">The sequence shown here is derived from an EMBL/GenBank/DDBJ whole genome shotgun (WGS) entry which is preliminary data.</text>
</comment>
<evidence type="ECO:0000256" key="12">
    <source>
        <dbReference type="ARBA" id="ARBA00023244"/>
    </source>
</evidence>
<reference evidence="19" key="1">
    <citation type="submission" date="2022-01" db="EMBL/GenBank/DDBJ databases">
        <authorList>
            <person name="Jo J.-H."/>
            <person name="Im W.-T."/>
        </authorList>
    </citation>
    <scope>NUCLEOTIDE SEQUENCE</scope>
    <source>
        <strain evidence="19">G124</strain>
    </source>
</reference>
<keyword evidence="12 15" id="KW-0627">Porphyrin biosynthesis</keyword>
<feature type="binding site" evidence="17">
    <location>
        <position position="65"/>
    </location>
    <ligand>
        <name>[4Fe-4S] cluster</name>
        <dbReference type="ChEBI" id="CHEBI:49883"/>
        <note>4Fe-4S-S-AdoMet</note>
    </ligand>
</feature>
<dbReference type="InterPro" id="IPR034505">
    <property type="entry name" value="Coproporphyrinogen-III_oxidase"/>
</dbReference>
<evidence type="ECO:0000256" key="14">
    <source>
        <dbReference type="ARBA" id="ARBA00048321"/>
    </source>
</evidence>
<dbReference type="Pfam" id="PF04055">
    <property type="entry name" value="Radical_SAM"/>
    <property type="match status" value="1"/>
</dbReference>
<dbReference type="InterPro" id="IPR004558">
    <property type="entry name" value="Coprogen_oxidase_HemN"/>
</dbReference>
<comment type="subcellular location">
    <subcellularLocation>
        <location evidence="1 15">Cytoplasm</location>
    </subcellularLocation>
</comment>
<comment type="function">
    <text evidence="13">Involved in the heme biosynthesis. Catalyzes the anaerobic oxidative decarboxylation of propionate groups of rings A and B of coproporphyrinogen III to yield the vinyl groups in protoporphyrinogen IX.</text>
</comment>
<evidence type="ECO:0000256" key="15">
    <source>
        <dbReference type="PIRNR" id="PIRNR000167"/>
    </source>
</evidence>
<dbReference type="SUPFAM" id="SSF102114">
    <property type="entry name" value="Radical SAM enzymes"/>
    <property type="match status" value="1"/>
</dbReference>
<evidence type="ECO:0000256" key="8">
    <source>
        <dbReference type="ARBA" id="ARBA00022723"/>
    </source>
</evidence>
<evidence type="ECO:0000256" key="7">
    <source>
        <dbReference type="ARBA" id="ARBA00022691"/>
    </source>
</evidence>
<evidence type="ECO:0000256" key="3">
    <source>
        <dbReference type="ARBA" id="ARBA00005493"/>
    </source>
</evidence>
<evidence type="ECO:0000256" key="1">
    <source>
        <dbReference type="ARBA" id="ARBA00004496"/>
    </source>
</evidence>
<protein>
    <recommendedName>
        <fullName evidence="15">Coproporphyrinogen-III oxidase</fullName>
        <ecNumber evidence="15">1.3.98.3</ecNumber>
    </recommendedName>
</protein>
<comment type="catalytic activity">
    <reaction evidence="14 15">
        <text>coproporphyrinogen III + 2 S-adenosyl-L-methionine = protoporphyrinogen IX + 2 5'-deoxyadenosine + 2 L-methionine + 2 CO2</text>
        <dbReference type="Rhea" id="RHEA:15425"/>
        <dbReference type="ChEBI" id="CHEBI:16526"/>
        <dbReference type="ChEBI" id="CHEBI:17319"/>
        <dbReference type="ChEBI" id="CHEBI:57307"/>
        <dbReference type="ChEBI" id="CHEBI:57309"/>
        <dbReference type="ChEBI" id="CHEBI:57844"/>
        <dbReference type="ChEBI" id="CHEBI:59789"/>
        <dbReference type="EC" id="1.3.98.3"/>
    </reaction>
</comment>
<sequence length="441" mass="48879">MTGWTYHPELLATPVPRYTSYPTAAEFSPAVGRSDMEAALDGIALDQQLSLYVHIPYCHEICWYCGCNTGAANRTQRLATYLETLEAEIGLVSKRLAGRGKVRRISFGGGSPNAIAPDQFAKLLTSLRWAFDAHDALLSIELDPRSLSDPWFDAIAAASIERASLGVQTLEPAVQRAIGRLQPFRLIETCVEKLRRAGVRSLNFDLMYGLPHQGLDELERTLHATIALRPERIALFGYAHVPHLIARQRQIDGSALPDAEQRFGQAELGHRLLVAAGYEPIGFDHFALPDDPIAIAAEEGRLKRNFQGFTDDQAEVLIGLGASAISQFPHLIVQNEKNAGRYKVRVSSGLLPTDCGVVRTEEDRRRGRIIEQLLCSGKAELGGLCDQHMLERLRPFLDRGLATLEGRRLRLPDFGRPYARAIASLFDSYRQPASRRFSSAI</sequence>
<feature type="binding site" evidence="17">
    <location>
        <position position="58"/>
    </location>
    <ligand>
        <name>[4Fe-4S] cluster</name>
        <dbReference type="ChEBI" id="CHEBI:49883"/>
        <note>4Fe-4S-S-AdoMet</note>
    </ligand>
</feature>
<evidence type="ECO:0000256" key="5">
    <source>
        <dbReference type="ARBA" id="ARBA00022485"/>
    </source>
</evidence>
<keyword evidence="10 15" id="KW-0408">Iron</keyword>
<feature type="binding site" evidence="16">
    <location>
        <position position="109"/>
    </location>
    <ligand>
        <name>S-adenosyl-L-methionine</name>
        <dbReference type="ChEBI" id="CHEBI:59789"/>
        <label>1</label>
    </ligand>
</feature>
<comment type="cofactor">
    <cofactor evidence="15 17">
        <name>[4Fe-4S] cluster</name>
        <dbReference type="ChEBI" id="CHEBI:49883"/>
    </cofactor>
    <text evidence="15 17">Binds 1 [4Fe-4S] cluster. The cluster is coordinated with 3 cysteines and an exchangeable S-adenosyl-L-methionine.</text>
</comment>
<evidence type="ECO:0000256" key="16">
    <source>
        <dbReference type="PIRSR" id="PIRSR000167-1"/>
    </source>
</evidence>
<dbReference type="AlphaFoldDB" id="A0A9X1QNS2"/>
<keyword evidence="6 15" id="KW-0963">Cytoplasm</keyword>
<dbReference type="InterPro" id="IPR023404">
    <property type="entry name" value="rSAM_horseshoe"/>
</dbReference>
<dbReference type="PANTHER" id="PTHR13932">
    <property type="entry name" value="COPROPORPHYRINIGEN III OXIDASE"/>
    <property type="match status" value="1"/>
</dbReference>
<evidence type="ECO:0000313" key="19">
    <source>
        <dbReference type="EMBL" id="MCF2514714.1"/>
    </source>
</evidence>